<evidence type="ECO:0000256" key="8">
    <source>
        <dbReference type="ARBA" id="ARBA00050387"/>
    </source>
</evidence>
<dbReference type="GO" id="GO:0003677">
    <property type="term" value="F:DNA binding"/>
    <property type="evidence" value="ECO:0007669"/>
    <property type="project" value="InterPro"/>
</dbReference>
<dbReference type="InterPro" id="IPR016163">
    <property type="entry name" value="Ald_DH_C"/>
</dbReference>
<organism evidence="14 15">
    <name type="scientific">Neohortaea acidophila</name>
    <dbReference type="NCBI Taxonomy" id="245834"/>
    <lineage>
        <taxon>Eukaryota</taxon>
        <taxon>Fungi</taxon>
        <taxon>Dikarya</taxon>
        <taxon>Ascomycota</taxon>
        <taxon>Pezizomycotina</taxon>
        <taxon>Dothideomycetes</taxon>
        <taxon>Dothideomycetidae</taxon>
        <taxon>Mycosphaerellales</taxon>
        <taxon>Teratosphaeriaceae</taxon>
        <taxon>Neohortaea</taxon>
    </lineage>
</organism>
<evidence type="ECO:0000256" key="6">
    <source>
        <dbReference type="ARBA" id="ARBA00023242"/>
    </source>
</evidence>
<dbReference type="InterPro" id="IPR016160">
    <property type="entry name" value="Ald_DH_CS_CYS"/>
</dbReference>
<dbReference type="EC" id="1.2.1.24" evidence="3"/>
<gene>
    <name evidence="14" type="ORF">BDY17DRAFT_311269</name>
</gene>
<dbReference type="FunFam" id="3.40.605.10:FF:000005">
    <property type="entry name" value="Succinate-semialdehyde dehydrogenase I"/>
    <property type="match status" value="1"/>
</dbReference>
<sequence length="1257" mass="136769">MAPSATLDIIENGTTVGSTKLSTFELNNPSLVVDAAYIAGQWRLKQDVFEVFGEEDCAGVEVSLLMGVSAEPSTGKPLGRVASCSADDFVEAIEAAHAAQAAFWEDTTATERAAFLKRWYSLIMDNADDLGTIISLENGKTFSEARGEVVYAASFISWFAEEAVRSYGHTIPSSTANTTLYSVREPVGVCGIITPWNFPAAMITRKVAPAIAAGCAVVIKPPSETPYTALALAKLAEQAGAYPGVIHVCPTKDRTAATLLATHPLVSKISFTGSTNVGKMLASLAAKSLKKVSLELGGNAPFIVFDDADLDLAVEGAMFCKFRCSGQTCVCANRLLVQRGAAKAFTAKLVAAVSKLKMGPGLNPDTTQGPLVNNAAVTKVNEHVQDALSKGATLEFGGSRPSNPGFFYTPTVLSGVDQTMIVAQEETFGPLAPIFTFENEADALRIANDTEFGLAGYFFSRDIARCMRVARKLQVGMVGVNTGKISAAEAPFGGVKASGYGREGSLYGLEEYQVVKSVTIGVCGVPREQDQSRLPSTPSALRATDDRSVTVLVHDAGAVRGGADHAIMRRERTSGVALHDALLQAGVTPPSMDEDDEQQANKALDTVDLPKLPSEALVFSSTGGDGSQHQVTDLTGLGESDSTMLMSGEIAAPHVPEDSLQADTTLHSNLEQSLDFGELYSINWEDTVSPDWDWMNLFPAGMDTLTSAQPFAGLSNTLPRPPGRADGLVLPAITDNNHDDEVDPELIGQVAARFGSLHVAPDGKLRYFGTPSNTHLFGSSYSGPYSSPRSVRIDGAHLLRNADLDRQIDPELETHLIELFFSWHNSCNPVVGKSMYWSAREQAHEGIEDGGYYSEVLTNAMCAIGANFEARYHSKLVTFPRPLAEFFADRSKILLEVELDSPCVATVQALLLLSSHEAGFQRTARSWLYNGMAMRLCFDLGLHVNTDPYVERGILSTQEAQARQMTFWASYVMNYRMSFSLGRPFTLDASEITVRRPDAAFKPSPSSWQQYPRESIAQAYSRSSRIQIRDIPDLLGMISEQRILLCDLVEPIARALFVYTFGSLKWRTDFGRYGNVKISSGALMEMSEKATSAMFSWKDNLPEPLNLVSQGDIDVTPQVLVLLLEYHYFQILVHRPWTSRRHQPNPQRGRGYQHARRICVNSACEMARIVAIFESRFGCRRMDVETSQMLPSAALILIFAAISVLDHGDSRDDVLVHLNTFLRAFDELSNVHSDGIGYTGRKRENDEVVPGRVPAMH</sequence>
<dbReference type="CDD" id="cd07103">
    <property type="entry name" value="ALDH_F5_SSADH_GabD"/>
    <property type="match status" value="1"/>
</dbReference>
<dbReference type="SMART" id="SM00906">
    <property type="entry name" value="Fungal_trans"/>
    <property type="match status" value="1"/>
</dbReference>
<comment type="catalytic activity">
    <reaction evidence="8">
        <text>succinate semialdehyde + NADP(+) + H2O = succinate + NADPH + 2 H(+)</text>
        <dbReference type="Rhea" id="RHEA:13213"/>
        <dbReference type="ChEBI" id="CHEBI:15377"/>
        <dbReference type="ChEBI" id="CHEBI:15378"/>
        <dbReference type="ChEBI" id="CHEBI:30031"/>
        <dbReference type="ChEBI" id="CHEBI:57706"/>
        <dbReference type="ChEBI" id="CHEBI:57783"/>
        <dbReference type="ChEBI" id="CHEBI:58349"/>
        <dbReference type="EC" id="1.2.1.16"/>
    </reaction>
</comment>
<feature type="domain" description="Xylanolytic transcriptional activator regulatory" evidence="13">
    <location>
        <begin position="926"/>
        <end position="1003"/>
    </location>
</feature>
<name>A0A6A6PPP2_9PEZI</name>
<keyword evidence="5 12" id="KW-0560">Oxidoreductase</keyword>
<evidence type="ECO:0000256" key="3">
    <source>
        <dbReference type="ARBA" id="ARBA00013051"/>
    </source>
</evidence>
<dbReference type="Gene3D" id="3.40.309.10">
    <property type="entry name" value="Aldehyde Dehydrogenase, Chain A, domain 2"/>
    <property type="match status" value="1"/>
</dbReference>
<keyword evidence="6" id="KW-0539">Nucleus</keyword>
<dbReference type="GO" id="GO:0009450">
    <property type="term" value="P:gamma-aminobutyric acid catabolic process"/>
    <property type="evidence" value="ECO:0007669"/>
    <property type="project" value="TreeGrafter"/>
</dbReference>
<proteinExistence type="inferred from homology"/>
<dbReference type="OrthoDB" id="2154091at2759"/>
<comment type="catalytic activity">
    <reaction evidence="9">
        <text>succinate semialdehyde + NAD(+) + H2O = succinate + NADH + 2 H(+)</text>
        <dbReference type="Rhea" id="RHEA:13217"/>
        <dbReference type="ChEBI" id="CHEBI:15377"/>
        <dbReference type="ChEBI" id="CHEBI:15378"/>
        <dbReference type="ChEBI" id="CHEBI:30031"/>
        <dbReference type="ChEBI" id="CHEBI:57540"/>
        <dbReference type="ChEBI" id="CHEBI:57706"/>
        <dbReference type="ChEBI" id="CHEBI:57945"/>
        <dbReference type="EC" id="1.2.1.16"/>
    </reaction>
</comment>
<accession>A0A6A6PPP2</accession>
<dbReference type="InterPro" id="IPR050740">
    <property type="entry name" value="Aldehyde_DH_Superfamily"/>
</dbReference>
<evidence type="ECO:0000259" key="13">
    <source>
        <dbReference type="SMART" id="SM00906"/>
    </source>
</evidence>
<dbReference type="PROSITE" id="PS00687">
    <property type="entry name" value="ALDEHYDE_DEHYDR_GLU"/>
    <property type="match status" value="1"/>
</dbReference>
<evidence type="ECO:0000256" key="12">
    <source>
        <dbReference type="RuleBase" id="RU003345"/>
    </source>
</evidence>
<dbReference type="Gene3D" id="3.40.605.10">
    <property type="entry name" value="Aldehyde Dehydrogenase, Chain A, domain 1"/>
    <property type="match status" value="1"/>
</dbReference>
<protein>
    <recommendedName>
        <fullName evidence="4">Succinate-semialdehyde dehydrogenase, mitochondrial</fullName>
        <ecNumber evidence="10">1.2.1.16</ecNumber>
        <ecNumber evidence="3">1.2.1.24</ecNumber>
    </recommendedName>
    <alternativeName>
        <fullName evidence="7">NAD(+)-dependent succinic semialdehyde dehydrogenase</fullName>
    </alternativeName>
</protein>
<feature type="active site" evidence="11">
    <location>
        <position position="295"/>
    </location>
</feature>
<keyword evidence="15" id="KW-1185">Reference proteome</keyword>
<dbReference type="GeneID" id="54476519"/>
<dbReference type="InterPro" id="IPR007219">
    <property type="entry name" value="XnlR_reg_dom"/>
</dbReference>
<evidence type="ECO:0000256" key="11">
    <source>
        <dbReference type="PROSITE-ProRule" id="PRU10007"/>
    </source>
</evidence>
<evidence type="ECO:0000256" key="5">
    <source>
        <dbReference type="ARBA" id="ARBA00023002"/>
    </source>
</evidence>
<evidence type="ECO:0000313" key="14">
    <source>
        <dbReference type="EMBL" id="KAF2481594.1"/>
    </source>
</evidence>
<comment type="similarity">
    <text evidence="2 12">Belongs to the aldehyde dehydrogenase family.</text>
</comment>
<dbReference type="RefSeq" id="XP_033588164.1">
    <property type="nucleotide sequence ID" value="XM_033735517.1"/>
</dbReference>
<dbReference type="PANTHER" id="PTHR43353:SF5">
    <property type="entry name" value="SUCCINATE-SEMIALDEHYDE DEHYDROGENASE, MITOCHONDRIAL"/>
    <property type="match status" value="1"/>
</dbReference>
<dbReference type="Pfam" id="PF00171">
    <property type="entry name" value="Aldedh"/>
    <property type="match status" value="1"/>
</dbReference>
<evidence type="ECO:0000256" key="4">
    <source>
        <dbReference type="ARBA" id="ARBA00019842"/>
    </source>
</evidence>
<dbReference type="Pfam" id="PF04082">
    <property type="entry name" value="Fungal_trans"/>
    <property type="match status" value="1"/>
</dbReference>
<evidence type="ECO:0000256" key="10">
    <source>
        <dbReference type="ARBA" id="ARBA00067047"/>
    </source>
</evidence>
<dbReference type="PANTHER" id="PTHR43353">
    <property type="entry name" value="SUCCINATE-SEMIALDEHYDE DEHYDROGENASE, MITOCHONDRIAL"/>
    <property type="match status" value="1"/>
</dbReference>
<comment type="pathway">
    <text evidence="1">Amino-acid degradation; 4-aminobutanoate degradation.</text>
</comment>
<evidence type="ECO:0000256" key="9">
    <source>
        <dbReference type="ARBA" id="ARBA00052698"/>
    </source>
</evidence>
<dbReference type="SUPFAM" id="SSF53720">
    <property type="entry name" value="ALDH-like"/>
    <property type="match status" value="1"/>
</dbReference>
<evidence type="ECO:0000313" key="15">
    <source>
        <dbReference type="Proteomes" id="UP000799767"/>
    </source>
</evidence>
<evidence type="ECO:0000256" key="1">
    <source>
        <dbReference type="ARBA" id="ARBA00005176"/>
    </source>
</evidence>
<dbReference type="InterPro" id="IPR015590">
    <property type="entry name" value="Aldehyde_DH_dom"/>
</dbReference>
<evidence type="ECO:0000256" key="2">
    <source>
        <dbReference type="ARBA" id="ARBA00009986"/>
    </source>
</evidence>
<evidence type="ECO:0000256" key="7">
    <source>
        <dbReference type="ARBA" id="ARBA00030806"/>
    </source>
</evidence>
<dbReference type="InterPro" id="IPR029510">
    <property type="entry name" value="Ald_DH_CS_GLU"/>
</dbReference>
<dbReference type="EC" id="1.2.1.16" evidence="10"/>
<dbReference type="PROSITE" id="PS00070">
    <property type="entry name" value="ALDEHYDE_DEHYDR_CYS"/>
    <property type="match status" value="1"/>
</dbReference>
<dbReference type="Proteomes" id="UP000799767">
    <property type="component" value="Unassembled WGS sequence"/>
</dbReference>
<dbReference type="InterPro" id="IPR016161">
    <property type="entry name" value="Ald_DH/histidinol_DH"/>
</dbReference>
<dbReference type="FunFam" id="3.40.309.10:FF:000004">
    <property type="entry name" value="Succinate-semialdehyde dehydrogenase I"/>
    <property type="match status" value="1"/>
</dbReference>
<dbReference type="CDD" id="cd12148">
    <property type="entry name" value="fungal_TF_MHR"/>
    <property type="match status" value="1"/>
</dbReference>
<reference evidence="14" key="1">
    <citation type="journal article" date="2020" name="Stud. Mycol.">
        <title>101 Dothideomycetes genomes: a test case for predicting lifestyles and emergence of pathogens.</title>
        <authorList>
            <person name="Haridas S."/>
            <person name="Albert R."/>
            <person name="Binder M."/>
            <person name="Bloem J."/>
            <person name="Labutti K."/>
            <person name="Salamov A."/>
            <person name="Andreopoulos B."/>
            <person name="Baker S."/>
            <person name="Barry K."/>
            <person name="Bills G."/>
            <person name="Bluhm B."/>
            <person name="Cannon C."/>
            <person name="Castanera R."/>
            <person name="Culley D."/>
            <person name="Daum C."/>
            <person name="Ezra D."/>
            <person name="Gonzalez J."/>
            <person name="Henrissat B."/>
            <person name="Kuo A."/>
            <person name="Liang C."/>
            <person name="Lipzen A."/>
            <person name="Lutzoni F."/>
            <person name="Magnuson J."/>
            <person name="Mondo S."/>
            <person name="Nolan M."/>
            <person name="Ohm R."/>
            <person name="Pangilinan J."/>
            <person name="Park H.-J."/>
            <person name="Ramirez L."/>
            <person name="Alfaro M."/>
            <person name="Sun H."/>
            <person name="Tritt A."/>
            <person name="Yoshinaga Y."/>
            <person name="Zwiers L.-H."/>
            <person name="Turgeon B."/>
            <person name="Goodwin S."/>
            <person name="Spatafora J."/>
            <person name="Crous P."/>
            <person name="Grigoriev I."/>
        </authorList>
    </citation>
    <scope>NUCLEOTIDE SEQUENCE</scope>
    <source>
        <strain evidence="14">CBS 113389</strain>
    </source>
</reference>
<dbReference type="InterPro" id="IPR016162">
    <property type="entry name" value="Ald_DH_N"/>
</dbReference>
<dbReference type="GO" id="GO:0008270">
    <property type="term" value="F:zinc ion binding"/>
    <property type="evidence" value="ECO:0007669"/>
    <property type="project" value="InterPro"/>
</dbReference>
<dbReference type="GO" id="GO:0004777">
    <property type="term" value="F:succinate-semialdehyde dehydrogenase (NAD+) activity"/>
    <property type="evidence" value="ECO:0007669"/>
    <property type="project" value="UniProtKB-EC"/>
</dbReference>
<dbReference type="AlphaFoldDB" id="A0A6A6PPP2"/>
<dbReference type="EMBL" id="MU001637">
    <property type="protein sequence ID" value="KAF2481594.1"/>
    <property type="molecule type" value="Genomic_DNA"/>
</dbReference>
<dbReference type="GO" id="GO:0006351">
    <property type="term" value="P:DNA-templated transcription"/>
    <property type="evidence" value="ECO:0007669"/>
    <property type="project" value="InterPro"/>
</dbReference>